<gene>
    <name evidence="1" type="ORF">LTR97_007825</name>
</gene>
<dbReference type="Proteomes" id="UP001310594">
    <property type="component" value="Unassembled WGS sequence"/>
</dbReference>
<dbReference type="PANTHER" id="PTHR42085:SF1">
    <property type="entry name" value="F-BOX DOMAIN-CONTAINING PROTEIN"/>
    <property type="match status" value="1"/>
</dbReference>
<reference evidence="1" key="1">
    <citation type="submission" date="2023-08" db="EMBL/GenBank/DDBJ databases">
        <title>Black Yeasts Isolated from many extreme environments.</title>
        <authorList>
            <person name="Coleine C."/>
            <person name="Stajich J.E."/>
            <person name="Selbmann L."/>
        </authorList>
    </citation>
    <scope>NUCLEOTIDE SEQUENCE</scope>
    <source>
        <strain evidence="1">CCFEE 5810</strain>
    </source>
</reference>
<comment type="caution">
    <text evidence="1">The sequence shown here is derived from an EMBL/GenBank/DDBJ whole genome shotgun (WGS) entry which is preliminary data.</text>
</comment>
<dbReference type="AlphaFoldDB" id="A0AAN7W456"/>
<sequence>MEGSRLLNMPPELRNRIYDLVLATGRTIIVGQHHRGSTIRAFTSVDGRTETLANCQSLALLRTCKQVSQEAGLMFWACKTFQVMAGYTEDRPSFGLSSLHAFLHKAQRQDANIFGNIVFSLGQIINYDILGVASRAVVLETFRQLRAWQIGRPELHLEVYFDLVIRLYCSNK</sequence>
<dbReference type="InterPro" id="IPR038883">
    <property type="entry name" value="AN11006-like"/>
</dbReference>
<evidence type="ECO:0000313" key="2">
    <source>
        <dbReference type="Proteomes" id="UP001310594"/>
    </source>
</evidence>
<dbReference type="EMBL" id="JAVRQU010000012">
    <property type="protein sequence ID" value="KAK5696522.1"/>
    <property type="molecule type" value="Genomic_DNA"/>
</dbReference>
<proteinExistence type="predicted"/>
<evidence type="ECO:0000313" key="1">
    <source>
        <dbReference type="EMBL" id="KAK5696522.1"/>
    </source>
</evidence>
<organism evidence="1 2">
    <name type="scientific">Elasticomyces elasticus</name>
    <dbReference type="NCBI Taxonomy" id="574655"/>
    <lineage>
        <taxon>Eukaryota</taxon>
        <taxon>Fungi</taxon>
        <taxon>Dikarya</taxon>
        <taxon>Ascomycota</taxon>
        <taxon>Pezizomycotina</taxon>
        <taxon>Dothideomycetes</taxon>
        <taxon>Dothideomycetidae</taxon>
        <taxon>Mycosphaerellales</taxon>
        <taxon>Teratosphaeriaceae</taxon>
        <taxon>Elasticomyces</taxon>
    </lineage>
</organism>
<protein>
    <submittedName>
        <fullName evidence="1">Uncharacterized protein</fullName>
    </submittedName>
</protein>
<name>A0AAN7W456_9PEZI</name>
<dbReference type="PANTHER" id="PTHR42085">
    <property type="entry name" value="F-BOX DOMAIN-CONTAINING PROTEIN"/>
    <property type="match status" value="1"/>
</dbReference>
<accession>A0AAN7W456</accession>